<dbReference type="PANTHER" id="PTHR47829">
    <property type="entry name" value="HYDROLASE, PUTATIVE (AFU_ORTHOLOGUE AFUA_1G12880)-RELATED"/>
    <property type="match status" value="1"/>
</dbReference>
<dbReference type="Pfam" id="PF01636">
    <property type="entry name" value="APH"/>
    <property type="match status" value="1"/>
</dbReference>
<proteinExistence type="predicted"/>
<dbReference type="Gene3D" id="3.90.1200.10">
    <property type="match status" value="1"/>
</dbReference>
<gene>
    <name evidence="2" type="ORF">A9A59_1218</name>
</gene>
<feature type="domain" description="Aminoglycoside phosphotransferase" evidence="1">
    <location>
        <begin position="33"/>
        <end position="254"/>
    </location>
</feature>
<dbReference type="AlphaFoldDB" id="A0A2A9HFU8"/>
<dbReference type="InterPro" id="IPR052898">
    <property type="entry name" value="ACAD10-like"/>
</dbReference>
<dbReference type="InterPro" id="IPR002575">
    <property type="entry name" value="Aminoglycoside_PTrfase"/>
</dbReference>
<keyword evidence="3" id="KW-1185">Reference proteome</keyword>
<sequence length="346" mass="38999">MAETPPGELVDLAALERFVNEHVPGEPGPITVEKHVAGFSNETFYVERGSERWVMRRPPRGPLLPTAHDVIREYRYIAALHGRARVPRPVAVCEDPSVIGAPFYLMERLDGVVIRSEVPAAYDTPEGRRRVAEELVDALVELHAVDWQAAGLTGKGETYLPRQVERWAKQWELTRPRTRELPGLDEATAWLRARLPAEADVSVVHGDYKLDNVIFAADEPRLLGILDWEMATIGDPLADLGWLLSTWGDQGDPPGTRQLNNRSTLTELEGFPSREEMAARYEAKSGRSMKHFGFYSVLAVYKMAIILEGLYMHYLERTASNPGAADFEWYVPVLIERMHRLMGESD</sequence>
<dbReference type="SUPFAM" id="SSF56112">
    <property type="entry name" value="Protein kinase-like (PK-like)"/>
    <property type="match status" value="1"/>
</dbReference>
<comment type="caution">
    <text evidence="2">The sequence shown here is derived from an EMBL/GenBank/DDBJ whole genome shotgun (WGS) entry which is preliminary data.</text>
</comment>
<protein>
    <submittedName>
        <fullName evidence="2">Aminoglycoside phosphotransferase (APT) family kinase protein</fullName>
    </submittedName>
</protein>
<dbReference type="CDD" id="cd05154">
    <property type="entry name" value="ACAD10_11_N-like"/>
    <property type="match status" value="1"/>
</dbReference>
<keyword evidence="2" id="KW-0808">Transferase</keyword>
<evidence type="ECO:0000313" key="3">
    <source>
        <dbReference type="Proteomes" id="UP000223071"/>
    </source>
</evidence>
<dbReference type="RefSeq" id="WP_098503433.1">
    <property type="nucleotide sequence ID" value="NZ_PDJQ01000001.1"/>
</dbReference>
<dbReference type="InterPro" id="IPR011009">
    <property type="entry name" value="Kinase-like_dom_sf"/>
</dbReference>
<dbReference type="EMBL" id="PDJQ01000001">
    <property type="protein sequence ID" value="PFG74011.1"/>
    <property type="molecule type" value="Genomic_DNA"/>
</dbReference>
<dbReference type="InterPro" id="IPR041726">
    <property type="entry name" value="ACAD10_11_N"/>
</dbReference>
<dbReference type="Proteomes" id="UP000223071">
    <property type="component" value="Unassembled WGS sequence"/>
</dbReference>
<dbReference type="PANTHER" id="PTHR47829:SF1">
    <property type="entry name" value="HAD FAMILY PHOSPHATASE"/>
    <property type="match status" value="1"/>
</dbReference>
<name>A0A2A9HFU8_TEPT2</name>
<accession>A0A2A9HFU8</accession>
<dbReference type="Gene3D" id="3.30.200.20">
    <property type="entry name" value="Phosphorylase Kinase, domain 1"/>
    <property type="match status" value="1"/>
</dbReference>
<evidence type="ECO:0000313" key="2">
    <source>
        <dbReference type="EMBL" id="PFG74011.1"/>
    </source>
</evidence>
<keyword evidence="2" id="KW-0418">Kinase</keyword>
<organism evidence="2 3">
    <name type="scientific">Tepidiforma thermophila (strain KCTC 52669 / CGMCC 1.13589 / G233)</name>
    <dbReference type="NCBI Taxonomy" id="2761530"/>
    <lineage>
        <taxon>Bacteria</taxon>
        <taxon>Bacillati</taxon>
        <taxon>Chloroflexota</taxon>
        <taxon>Tepidiformia</taxon>
        <taxon>Tepidiformales</taxon>
        <taxon>Tepidiformaceae</taxon>
        <taxon>Tepidiforma</taxon>
    </lineage>
</organism>
<evidence type="ECO:0000259" key="1">
    <source>
        <dbReference type="Pfam" id="PF01636"/>
    </source>
</evidence>
<reference evidence="2 3" key="1">
    <citation type="submission" date="2017-09" db="EMBL/GenBank/DDBJ databases">
        <title>Sequencing the genomes of two abundant thermophiles in Great Basin hot springs: Thermocrinis jamiesonii and novel Chloroflexi Thermoflexus hugenholtzii.</title>
        <authorList>
            <person name="Hedlund B."/>
        </authorList>
    </citation>
    <scope>NUCLEOTIDE SEQUENCE [LARGE SCALE GENOMIC DNA]</scope>
    <source>
        <strain evidence="2 3">G233</strain>
    </source>
</reference>
<dbReference type="GO" id="GO:0016301">
    <property type="term" value="F:kinase activity"/>
    <property type="evidence" value="ECO:0007669"/>
    <property type="project" value="UniProtKB-KW"/>
</dbReference>